<proteinExistence type="predicted"/>
<dbReference type="EMBL" id="JMQN01000013">
    <property type="protein sequence ID" value="KEA65072.1"/>
    <property type="molecule type" value="Genomic_DNA"/>
</dbReference>
<feature type="domain" description="Photosynthesis system II assembly factor Ycf48/Hcf136-like" evidence="4">
    <location>
        <begin position="167"/>
        <end position="302"/>
    </location>
</feature>
<dbReference type="GO" id="GO:0009523">
    <property type="term" value="C:photosystem II"/>
    <property type="evidence" value="ECO:0007669"/>
    <property type="project" value="UniProtKB-KW"/>
</dbReference>
<dbReference type="AlphaFoldDB" id="A0A081G2R7"/>
<dbReference type="CDD" id="cd15482">
    <property type="entry name" value="Sialidase_non-viral"/>
    <property type="match status" value="1"/>
</dbReference>
<evidence type="ECO:0000256" key="1">
    <source>
        <dbReference type="ARBA" id="ARBA00022531"/>
    </source>
</evidence>
<accession>A0A081G2R7</accession>
<evidence type="ECO:0000313" key="6">
    <source>
        <dbReference type="Proteomes" id="UP000028252"/>
    </source>
</evidence>
<dbReference type="RefSeq" id="WP_051692428.1">
    <property type="nucleotide sequence ID" value="NZ_JMQN01000013.1"/>
</dbReference>
<dbReference type="PANTHER" id="PTHR47199:SF2">
    <property type="entry name" value="PHOTOSYSTEM II STABILITY_ASSEMBLY FACTOR HCF136, CHLOROPLASTIC"/>
    <property type="match status" value="1"/>
</dbReference>
<sequence>MAVFGTSSVLTRVLPVCAALLLGAPICSASALAATGYTGLDRPAQISPLALHKSMLAVARAGERLVAVGEEGTVLLSDDNGVSWHQAKQVPTSAALTAVQFVDADKGWAVGHLGVVLTTDDGGQTWRKQLDGIQAAELALEHAKAQGDESAVSTAQYLVDDGPDKPFLNLFFLNERTGFVFGAYNLIFRTDDGGDSWTPWLDRVDNPMGMHLYGMAQSQGVLMLAGEQGTLVRSTDGGQHFDAIDSPYEGSYFGIIAVADGAFVAYGLRGNAFRSEDGGDSWSELDTGQGETLTAATNLTDGRLLLTSQAGGVLVDRNGEPFSRVPDLPPLPLSGVVQAADGATVVASLAGVHRFGAVEE</sequence>
<keyword evidence="3" id="KW-0732">Signal</keyword>
<dbReference type="Pfam" id="PF14870">
    <property type="entry name" value="PSII_BNR"/>
    <property type="match status" value="2"/>
</dbReference>
<keyword evidence="1" id="KW-0602">Photosynthesis</keyword>
<dbReference type="Proteomes" id="UP000028252">
    <property type="component" value="Unassembled WGS sequence"/>
</dbReference>
<feature type="chain" id="PRO_5001757503" evidence="3">
    <location>
        <begin position="34"/>
        <end position="360"/>
    </location>
</feature>
<comment type="caution">
    <text evidence="5">The sequence shown here is derived from an EMBL/GenBank/DDBJ whole genome shotgun (WGS) entry which is preliminary data.</text>
</comment>
<gene>
    <name evidence="5" type="ORF">ADIMK_0774</name>
</gene>
<evidence type="ECO:0000256" key="2">
    <source>
        <dbReference type="ARBA" id="ARBA00023276"/>
    </source>
</evidence>
<dbReference type="eggNOG" id="COG4447">
    <property type="taxonomic scope" value="Bacteria"/>
</dbReference>
<name>A0A081G2R7_9GAMM</name>
<keyword evidence="6" id="KW-1185">Reference proteome</keyword>
<dbReference type="InterPro" id="IPR015943">
    <property type="entry name" value="WD40/YVTN_repeat-like_dom_sf"/>
</dbReference>
<evidence type="ECO:0000259" key="4">
    <source>
        <dbReference type="Pfam" id="PF14870"/>
    </source>
</evidence>
<protein>
    <submittedName>
        <fullName evidence="5">BNR repeat protein</fullName>
    </submittedName>
</protein>
<dbReference type="PANTHER" id="PTHR47199">
    <property type="entry name" value="PHOTOSYSTEM II STABILITY/ASSEMBLY FACTOR HCF136, CHLOROPLASTIC"/>
    <property type="match status" value="1"/>
</dbReference>
<feature type="domain" description="Photosynthesis system II assembly factor Ycf48/Hcf136-like" evidence="4">
    <location>
        <begin position="86"/>
        <end position="152"/>
    </location>
</feature>
<dbReference type="InterPro" id="IPR028203">
    <property type="entry name" value="PSII_CF48-like_dom"/>
</dbReference>
<dbReference type="PATRIC" id="fig|1232683.4.peg.766"/>
<dbReference type="SUPFAM" id="SSF50939">
    <property type="entry name" value="Sialidases"/>
    <property type="match status" value="1"/>
</dbReference>
<reference evidence="5 6" key="1">
    <citation type="submission" date="2014-04" db="EMBL/GenBank/DDBJ databases">
        <title>Marinobacterium kochiensis sp. nov., isolated from sediment sample collected from Kochi backwaters in Kerala, India.</title>
        <authorList>
            <person name="Singh A."/>
            <person name="Pinnaka A.K."/>
        </authorList>
    </citation>
    <scope>NUCLEOTIDE SEQUENCE [LARGE SCALE GENOMIC DNA]</scope>
    <source>
        <strain evidence="5 6">AK27</strain>
    </source>
</reference>
<feature type="signal peptide" evidence="3">
    <location>
        <begin position="1"/>
        <end position="33"/>
    </location>
</feature>
<evidence type="ECO:0000313" key="5">
    <source>
        <dbReference type="EMBL" id="KEA65072.1"/>
    </source>
</evidence>
<organism evidence="5 6">
    <name type="scientific">Marinobacterium lacunae</name>
    <dbReference type="NCBI Taxonomy" id="1232683"/>
    <lineage>
        <taxon>Bacteria</taxon>
        <taxon>Pseudomonadati</taxon>
        <taxon>Pseudomonadota</taxon>
        <taxon>Gammaproteobacteria</taxon>
        <taxon>Oceanospirillales</taxon>
        <taxon>Oceanospirillaceae</taxon>
        <taxon>Marinobacterium</taxon>
    </lineage>
</organism>
<keyword evidence="2" id="KW-0604">Photosystem II</keyword>
<dbReference type="Gene3D" id="2.130.10.10">
    <property type="entry name" value="YVTN repeat-like/Quinoprotein amine dehydrogenase"/>
    <property type="match status" value="2"/>
</dbReference>
<dbReference type="GO" id="GO:0015979">
    <property type="term" value="P:photosynthesis"/>
    <property type="evidence" value="ECO:0007669"/>
    <property type="project" value="UniProtKB-KW"/>
</dbReference>
<dbReference type="STRING" id="1232683.ADIMK_0774"/>
<evidence type="ECO:0000256" key="3">
    <source>
        <dbReference type="SAM" id="SignalP"/>
    </source>
</evidence>
<dbReference type="InterPro" id="IPR036278">
    <property type="entry name" value="Sialidase_sf"/>
</dbReference>